<dbReference type="EMBL" id="LGAP01000035">
    <property type="protein sequence ID" value="KOF13573.1"/>
    <property type="molecule type" value="Genomic_DNA"/>
</dbReference>
<proteinExistence type="predicted"/>
<feature type="compositionally biased region" description="Basic and acidic residues" evidence="1">
    <location>
        <begin position="176"/>
        <end position="186"/>
    </location>
</feature>
<dbReference type="PATRIC" id="fig|106592.7.peg.5274"/>
<evidence type="ECO:0008006" key="4">
    <source>
        <dbReference type="Google" id="ProtNLM"/>
    </source>
</evidence>
<evidence type="ECO:0000313" key="2">
    <source>
        <dbReference type="EMBL" id="KOF13573.1"/>
    </source>
</evidence>
<evidence type="ECO:0000256" key="1">
    <source>
        <dbReference type="SAM" id="MobiDB-lite"/>
    </source>
</evidence>
<feature type="region of interest" description="Disordered" evidence="1">
    <location>
        <begin position="29"/>
        <end position="53"/>
    </location>
</feature>
<dbReference type="Proteomes" id="UP000037425">
    <property type="component" value="Unassembled WGS sequence"/>
</dbReference>
<dbReference type="GO" id="GO:0016740">
    <property type="term" value="F:transferase activity"/>
    <property type="evidence" value="ECO:0007669"/>
    <property type="project" value="InterPro"/>
</dbReference>
<dbReference type="InterPro" id="IPR005490">
    <property type="entry name" value="LD_TPept_cat_dom"/>
</dbReference>
<sequence>MDQRNNGNRIKLHFDGKRLNATENGRYAGGWDGVSGRPGHQTPEWQGDAGEGPIPQGTYDVGPLQHIGLRDEALGMLKAVGVSKGGWPGGRYAWGRSRTWLDPKADIDPSGAHRSGFSIHGGSAPGSAGCIDLTGQMDNFADFYKKTGQSADLNVSYPEYDPETSASEAPERKHKPAPEPEGEYRWEPGISSPNRRGLSLRDALRIFE</sequence>
<dbReference type="OrthoDB" id="8421179at2"/>
<reference evidence="3" key="1">
    <citation type="submission" date="2015-07" db="EMBL/GenBank/DDBJ databases">
        <title>Whole genome sequence of an Ensifer adhaerens strain isolated from a cave pool in the Wind Cave National Park.</title>
        <authorList>
            <person name="Eng W.W.H."/>
            <person name="Gan H.M."/>
            <person name="Barton H.A."/>
            <person name="Savka M.A."/>
        </authorList>
    </citation>
    <scope>NUCLEOTIDE SEQUENCE [LARGE SCALE GENOMIC DNA]</scope>
    <source>
        <strain evidence="3">SD006</strain>
    </source>
</reference>
<dbReference type="RefSeq" id="WP_053252564.1">
    <property type="nucleotide sequence ID" value="NZ_LGAP01000035.1"/>
</dbReference>
<dbReference type="CDD" id="cd16913">
    <property type="entry name" value="YkuD_like"/>
    <property type="match status" value="1"/>
</dbReference>
<organism evidence="2 3">
    <name type="scientific">Ensifer adhaerens</name>
    <name type="common">Sinorhizobium morelense</name>
    <dbReference type="NCBI Taxonomy" id="106592"/>
    <lineage>
        <taxon>Bacteria</taxon>
        <taxon>Pseudomonadati</taxon>
        <taxon>Pseudomonadota</taxon>
        <taxon>Alphaproteobacteria</taxon>
        <taxon>Hyphomicrobiales</taxon>
        <taxon>Rhizobiaceae</taxon>
        <taxon>Sinorhizobium/Ensifer group</taxon>
        <taxon>Ensifer</taxon>
    </lineage>
</organism>
<evidence type="ECO:0000313" key="3">
    <source>
        <dbReference type="Proteomes" id="UP000037425"/>
    </source>
</evidence>
<dbReference type="AlphaFoldDB" id="A0A0L8BG70"/>
<accession>A0A0L8BG70</accession>
<name>A0A0L8BG70_ENSAD</name>
<feature type="region of interest" description="Disordered" evidence="1">
    <location>
        <begin position="154"/>
        <end position="198"/>
    </location>
</feature>
<gene>
    <name evidence="2" type="ORF">AC244_30500</name>
</gene>
<comment type="caution">
    <text evidence="2">The sequence shown here is derived from an EMBL/GenBank/DDBJ whole genome shotgun (WGS) entry which is preliminary data.</text>
</comment>
<protein>
    <recommendedName>
        <fullName evidence="4">DUF2778 domain-containing protein</fullName>
    </recommendedName>
</protein>